<comment type="caution">
    <text evidence="1">The sequence shown here is derived from an EMBL/GenBank/DDBJ whole genome shotgun (WGS) entry which is preliminary data.</text>
</comment>
<dbReference type="InterPro" id="IPR038883">
    <property type="entry name" value="AN11006-like"/>
</dbReference>
<dbReference type="AlphaFoldDB" id="A0A507R4B6"/>
<reference evidence="1 2" key="1">
    <citation type="submission" date="2019-06" db="EMBL/GenBank/DDBJ databases">
        <title>Wine fermentation using esterase from Monascus purpureus.</title>
        <authorList>
            <person name="Geng C."/>
            <person name="Zhang Y."/>
        </authorList>
    </citation>
    <scope>NUCLEOTIDE SEQUENCE [LARGE SCALE GENOMIC DNA]</scope>
    <source>
        <strain evidence="1">HQ1</strain>
    </source>
</reference>
<dbReference type="EMBL" id="VIFY01000016">
    <property type="protein sequence ID" value="TQB75760.1"/>
    <property type="molecule type" value="Genomic_DNA"/>
</dbReference>
<dbReference type="STRING" id="5098.A0A507R4B6"/>
<evidence type="ECO:0000313" key="1">
    <source>
        <dbReference type="EMBL" id="TQB75760.1"/>
    </source>
</evidence>
<gene>
    <name evidence="1" type="ORF">MPDQ_002060</name>
</gene>
<dbReference type="PANTHER" id="PTHR42085:SF1">
    <property type="entry name" value="F-BOX DOMAIN-CONTAINING PROTEIN"/>
    <property type="match status" value="1"/>
</dbReference>
<sequence length="323" mass="37140">MSGSLMLAGCDNHVGCKITMSRRRNQDPQTPNPPSTSFPFLRLPVELRVQIYQYLIPDLPVPTWFSNYRRSPLRRDGAPCCPAILRTCRTIYRELVAEWYGAAMYSISIAYHGIYCFNSKFLPYSRSLPSVFREIKYLDLSIELTGYLHVCTPRSSDYGTSTYCPQFTFQDCLQVLVDCFAPGRAKLKQLRLHLSAGLPFFYYIKRHPGEVLRTLEWNLAPLRKIQGLSEVSIDLHIPKIVSRVDFRSQPLIHKIEAEFRTVGRELLDMVQREMSGDPVDTHIAFRKRHPVNPTGTYFETVDHQTIFSMYCLELSIEAEAKAG</sequence>
<keyword evidence="2" id="KW-1185">Reference proteome</keyword>
<protein>
    <recommendedName>
        <fullName evidence="3">F-box domain-containing protein</fullName>
    </recommendedName>
</protein>
<dbReference type="Proteomes" id="UP000319663">
    <property type="component" value="Unassembled WGS sequence"/>
</dbReference>
<proteinExistence type="predicted"/>
<evidence type="ECO:0008006" key="3">
    <source>
        <dbReference type="Google" id="ProtNLM"/>
    </source>
</evidence>
<evidence type="ECO:0000313" key="2">
    <source>
        <dbReference type="Proteomes" id="UP000319663"/>
    </source>
</evidence>
<accession>A0A507R4B6</accession>
<organism evidence="1 2">
    <name type="scientific">Monascus purpureus</name>
    <name type="common">Red mold</name>
    <name type="synonym">Monascus anka</name>
    <dbReference type="NCBI Taxonomy" id="5098"/>
    <lineage>
        <taxon>Eukaryota</taxon>
        <taxon>Fungi</taxon>
        <taxon>Dikarya</taxon>
        <taxon>Ascomycota</taxon>
        <taxon>Pezizomycotina</taxon>
        <taxon>Eurotiomycetes</taxon>
        <taxon>Eurotiomycetidae</taxon>
        <taxon>Eurotiales</taxon>
        <taxon>Aspergillaceae</taxon>
        <taxon>Monascus</taxon>
    </lineage>
</organism>
<dbReference type="PANTHER" id="PTHR42085">
    <property type="entry name" value="F-BOX DOMAIN-CONTAINING PROTEIN"/>
    <property type="match status" value="1"/>
</dbReference>
<name>A0A507R4B6_MONPU</name>